<gene>
    <name evidence="3" type="ORF">Col01nite_29750</name>
</gene>
<dbReference type="Proteomes" id="UP000618382">
    <property type="component" value="Unassembled WGS sequence"/>
</dbReference>
<feature type="region of interest" description="Disordered" evidence="1">
    <location>
        <begin position="1"/>
        <end position="20"/>
    </location>
</feature>
<feature type="chain" id="PRO_5046025326" evidence="2">
    <location>
        <begin position="49"/>
        <end position="64"/>
    </location>
</feature>
<evidence type="ECO:0000313" key="4">
    <source>
        <dbReference type="Proteomes" id="UP000618382"/>
    </source>
</evidence>
<reference evidence="3 4" key="1">
    <citation type="submission" date="2021-01" db="EMBL/GenBank/DDBJ databases">
        <title>Whole genome shotgun sequence of Cellulomonas oligotrophica NBRC 109435.</title>
        <authorList>
            <person name="Komaki H."/>
            <person name="Tamura T."/>
        </authorList>
    </citation>
    <scope>NUCLEOTIDE SEQUENCE [LARGE SCALE GENOMIC DNA]</scope>
    <source>
        <strain evidence="3 4">NBRC 109435</strain>
    </source>
</reference>
<keyword evidence="2" id="KW-0732">Signal</keyword>
<comment type="caution">
    <text evidence="3">The sequence shown here is derived from an EMBL/GenBank/DDBJ whole genome shotgun (WGS) entry which is preliminary data.</text>
</comment>
<accession>A0ABQ4DDL8</accession>
<proteinExistence type="predicted"/>
<organism evidence="3 4">
    <name type="scientific">Cellulomonas oligotrophica</name>
    <dbReference type="NCBI Taxonomy" id="931536"/>
    <lineage>
        <taxon>Bacteria</taxon>
        <taxon>Bacillati</taxon>
        <taxon>Actinomycetota</taxon>
        <taxon>Actinomycetes</taxon>
        <taxon>Micrococcales</taxon>
        <taxon>Cellulomonadaceae</taxon>
        <taxon>Cellulomonas</taxon>
    </lineage>
</organism>
<name>A0ABQ4DDL8_9CELL</name>
<evidence type="ECO:0000313" key="3">
    <source>
        <dbReference type="EMBL" id="GIG33816.1"/>
    </source>
</evidence>
<protein>
    <submittedName>
        <fullName evidence="3">Uncharacterized protein</fullName>
    </submittedName>
</protein>
<sequence length="64" mass="6315">MSAVPRVPSTVRPRSQRQETVTMKKSLTAALAALVLAGSLAAAAPAVAAGSTVHGGIGCCKNAL</sequence>
<dbReference type="EMBL" id="BONN01000009">
    <property type="protein sequence ID" value="GIG33816.1"/>
    <property type="molecule type" value="Genomic_DNA"/>
</dbReference>
<evidence type="ECO:0000256" key="2">
    <source>
        <dbReference type="SAM" id="SignalP"/>
    </source>
</evidence>
<feature type="signal peptide" evidence="2">
    <location>
        <begin position="1"/>
        <end position="48"/>
    </location>
</feature>
<evidence type="ECO:0000256" key="1">
    <source>
        <dbReference type="SAM" id="MobiDB-lite"/>
    </source>
</evidence>
<keyword evidence="4" id="KW-1185">Reference proteome</keyword>